<evidence type="ECO:0000313" key="3">
    <source>
        <dbReference type="Proteomes" id="UP000661691"/>
    </source>
</evidence>
<evidence type="ECO:0000313" key="2">
    <source>
        <dbReference type="EMBL" id="MBD1372864.1"/>
    </source>
</evidence>
<feature type="domain" description="Spore protein YkvP/CgeB glycosyl transferase-like" evidence="1">
    <location>
        <begin position="159"/>
        <end position="317"/>
    </location>
</feature>
<name>A0A926NFZ8_9BACL</name>
<reference evidence="2" key="1">
    <citation type="submission" date="2020-09" db="EMBL/GenBank/DDBJ databases">
        <title>A novel bacterium of genus Hazenella, isolated from South China Sea.</title>
        <authorList>
            <person name="Huang H."/>
            <person name="Mo K."/>
            <person name="Hu Y."/>
        </authorList>
    </citation>
    <scope>NUCLEOTIDE SEQUENCE</scope>
    <source>
        <strain evidence="2">IB182357</strain>
    </source>
</reference>
<accession>A0A926NFZ8</accession>
<comment type="caution">
    <text evidence="2">The sequence shown here is derived from an EMBL/GenBank/DDBJ whole genome shotgun (WGS) entry which is preliminary data.</text>
</comment>
<dbReference type="InterPro" id="IPR055259">
    <property type="entry name" value="YkvP/CgeB_Glyco_trans-like"/>
</dbReference>
<keyword evidence="3" id="KW-1185">Reference proteome</keyword>
<gene>
    <name evidence="2" type="ORF">IC620_10900</name>
</gene>
<dbReference type="RefSeq" id="WP_191138633.1">
    <property type="nucleotide sequence ID" value="NZ_JACXAG020000001.1"/>
</dbReference>
<dbReference type="Pfam" id="PF13524">
    <property type="entry name" value="Glyco_trans_1_2"/>
    <property type="match status" value="1"/>
</dbReference>
<dbReference type="Proteomes" id="UP000661691">
    <property type="component" value="Unassembled WGS sequence"/>
</dbReference>
<organism evidence="2 3">
    <name type="scientific">Polycladospora coralii</name>
    <dbReference type="NCBI Taxonomy" id="2771432"/>
    <lineage>
        <taxon>Bacteria</taxon>
        <taxon>Bacillati</taxon>
        <taxon>Bacillota</taxon>
        <taxon>Bacilli</taxon>
        <taxon>Bacillales</taxon>
        <taxon>Thermoactinomycetaceae</taxon>
        <taxon>Polycladospora</taxon>
    </lineage>
</organism>
<dbReference type="AlphaFoldDB" id="A0A926NFZ8"/>
<proteinExistence type="predicted"/>
<protein>
    <submittedName>
        <fullName evidence="2">Glycosyltransferase</fullName>
    </submittedName>
</protein>
<evidence type="ECO:0000259" key="1">
    <source>
        <dbReference type="Pfam" id="PF13524"/>
    </source>
</evidence>
<sequence>MLFVSSGTERGPYPALEIAIFRALKEQVKAIMYRQGYLVDTVLSTNPDLVLIFHGIYRHKFDALSKDISSIRKLGFKTAIWLTDDPYYSSTTKALCLQYDYVFTQDRGSVSFYKECGAKKVFFLPLATDPKAYRPLEVNPAYQSDICFIGVAFDNRLQFIDSIADYLSTKNVKLIGPKWNQLNHYSRLKEKIILGKWLKPKDTARYYNGAKIVLNLHRLDADKKINKNKHNIPAFSINNRTFEILSCKTFQLTDMRPDLEQFYTPQQEIETFNSADLFIKKAEYYLKHHEERNQVAIDGYRKTLQENTYDKRIQSLLKHVRNS</sequence>
<dbReference type="EMBL" id="JACXAH010000014">
    <property type="protein sequence ID" value="MBD1372864.1"/>
    <property type="molecule type" value="Genomic_DNA"/>
</dbReference>